<dbReference type="Gene3D" id="3.90.550.10">
    <property type="entry name" value="Spore Coat Polysaccharide Biosynthesis Protein SpsA, Chain A"/>
    <property type="match status" value="1"/>
</dbReference>
<accession>A0A832XGZ3</accession>
<dbReference type="PANTHER" id="PTHR22916">
    <property type="entry name" value="GLYCOSYLTRANSFERASE"/>
    <property type="match status" value="1"/>
</dbReference>
<keyword evidence="3" id="KW-1185">Reference proteome</keyword>
<evidence type="ECO:0000313" key="3">
    <source>
        <dbReference type="Proteomes" id="UP000646946"/>
    </source>
</evidence>
<comment type="caution">
    <text evidence="2">The sequence shown here is derived from an EMBL/GenBank/DDBJ whole genome shotgun (WGS) entry which is preliminary data.</text>
</comment>
<dbReference type="EMBL" id="DVAB01000038">
    <property type="protein sequence ID" value="HIK00774.1"/>
    <property type="molecule type" value="Genomic_DNA"/>
</dbReference>
<proteinExistence type="predicted"/>
<gene>
    <name evidence="2" type="ORF">H1016_04525</name>
</gene>
<dbReference type="GO" id="GO:0016740">
    <property type="term" value="F:transferase activity"/>
    <property type="evidence" value="ECO:0007669"/>
    <property type="project" value="UniProtKB-KW"/>
</dbReference>
<dbReference type="InterPro" id="IPR001173">
    <property type="entry name" value="Glyco_trans_2-like"/>
</dbReference>
<protein>
    <submittedName>
        <fullName evidence="2">Glycosyltransferase</fullName>
    </submittedName>
</protein>
<dbReference type="Proteomes" id="UP000646946">
    <property type="component" value="Unassembled WGS sequence"/>
</dbReference>
<dbReference type="SUPFAM" id="SSF53448">
    <property type="entry name" value="Nucleotide-diphospho-sugar transferases"/>
    <property type="match status" value="1"/>
</dbReference>
<evidence type="ECO:0000313" key="2">
    <source>
        <dbReference type="EMBL" id="HIK00774.1"/>
    </source>
</evidence>
<dbReference type="Pfam" id="PF00535">
    <property type="entry name" value="Glycos_transf_2"/>
    <property type="match status" value="1"/>
</dbReference>
<dbReference type="InterPro" id="IPR029044">
    <property type="entry name" value="Nucleotide-diphossugar_trans"/>
</dbReference>
<dbReference type="AlphaFoldDB" id="A0A832XGZ3"/>
<feature type="non-terminal residue" evidence="2">
    <location>
        <position position="96"/>
    </location>
</feature>
<feature type="domain" description="Glycosyltransferase 2-like" evidence="1">
    <location>
        <begin position="7"/>
        <end position="92"/>
    </location>
</feature>
<name>A0A832XGZ3_9ARCH</name>
<reference evidence="2 3" key="1">
    <citation type="journal article" name="Nat. Commun.">
        <title>Undinarchaeota illuminate DPANN phylogeny and the impact of gene transfer on archaeal evolution.</title>
        <authorList>
            <person name="Dombrowski N."/>
            <person name="Williams T.A."/>
            <person name="Sun J."/>
            <person name="Woodcroft B.J."/>
            <person name="Lee J.H."/>
            <person name="Minh B.Q."/>
            <person name="Rinke C."/>
            <person name="Spang A."/>
        </authorList>
    </citation>
    <scope>NUCLEOTIDE SEQUENCE [LARGE SCALE GENOMIC DNA]</scope>
    <source>
        <strain evidence="2">MAG_bin1129</strain>
    </source>
</reference>
<evidence type="ECO:0000259" key="1">
    <source>
        <dbReference type="Pfam" id="PF00535"/>
    </source>
</evidence>
<sequence length="96" mass="10870">MAKIKVSIVIATRNEERTIGKCIESLLTQNYQKNKYEIIFSDGRSRDRTREIIQSYARKAKNPNIILLDNPNTDSGSGRNIGIKKSRGEFIVQLSG</sequence>
<dbReference type="PANTHER" id="PTHR22916:SF71">
    <property type="entry name" value="GLYCOSYL TRANSFERASE"/>
    <property type="match status" value="1"/>
</dbReference>
<organism evidence="2 3">
    <name type="scientific">Candidatus Naiadarchaeum limnaeum</name>
    <dbReference type="NCBI Taxonomy" id="2756139"/>
    <lineage>
        <taxon>Archaea</taxon>
        <taxon>Candidatus Undinarchaeota</taxon>
        <taxon>Candidatus Undinarchaeia</taxon>
        <taxon>Candidatus Naiadarchaeales</taxon>
        <taxon>Candidatus Naiadarchaeaceae</taxon>
        <taxon>Candidatus Naiadarchaeum</taxon>
    </lineage>
</organism>